<gene>
    <name evidence="3" type="ORF">BFW38_15495</name>
</gene>
<feature type="compositionally biased region" description="Low complexity" evidence="1">
    <location>
        <begin position="164"/>
        <end position="178"/>
    </location>
</feature>
<keyword evidence="3" id="KW-0328">Glycosyltransferase</keyword>
<dbReference type="PANTHER" id="PTHR11608">
    <property type="entry name" value="BIFUNCTIONAL PROTEIN PYRR"/>
    <property type="match status" value="1"/>
</dbReference>
<organism evidence="3 4">
    <name type="scientific">Terasakiispira papahanaumokuakeensis</name>
    <dbReference type="NCBI Taxonomy" id="197479"/>
    <lineage>
        <taxon>Bacteria</taxon>
        <taxon>Pseudomonadati</taxon>
        <taxon>Pseudomonadota</taxon>
        <taxon>Gammaproteobacteria</taxon>
        <taxon>Oceanospirillales</taxon>
        <taxon>Terasakiispira</taxon>
    </lineage>
</organism>
<dbReference type="OrthoDB" id="9802227at2"/>
<evidence type="ECO:0000256" key="1">
    <source>
        <dbReference type="SAM" id="MobiDB-lite"/>
    </source>
</evidence>
<feature type="region of interest" description="Disordered" evidence="1">
    <location>
        <begin position="164"/>
        <end position="184"/>
    </location>
</feature>
<dbReference type="PANTHER" id="PTHR11608:SF0">
    <property type="entry name" value="BIFUNCTIONAL PROTEIN PYRR"/>
    <property type="match status" value="1"/>
</dbReference>
<comment type="caution">
    <text evidence="3">The sequence shown here is derived from an EMBL/GenBank/DDBJ whole genome shotgun (WGS) entry which is preliminary data.</text>
</comment>
<proteinExistence type="predicted"/>
<dbReference type="InterPro" id="IPR000836">
    <property type="entry name" value="PRTase_dom"/>
</dbReference>
<dbReference type="GO" id="GO:0016757">
    <property type="term" value="F:glycosyltransferase activity"/>
    <property type="evidence" value="ECO:0007669"/>
    <property type="project" value="UniProtKB-KW"/>
</dbReference>
<keyword evidence="4" id="KW-1185">Reference proteome</keyword>
<reference evidence="3 4" key="1">
    <citation type="submission" date="2016-08" db="EMBL/GenBank/DDBJ databases">
        <authorList>
            <person name="Seilhamer J.J."/>
        </authorList>
    </citation>
    <scope>NUCLEOTIDE SEQUENCE [LARGE SCALE GENOMIC DNA]</scope>
    <source>
        <strain evidence="3 4">PH27A</strain>
    </source>
</reference>
<dbReference type="InterPro" id="IPR050137">
    <property type="entry name" value="PyrR_bifunctional"/>
</dbReference>
<dbReference type="STRING" id="197479.BFW38_15495"/>
<feature type="domain" description="Phosphoribosyltransferase" evidence="2">
    <location>
        <begin position="10"/>
        <end position="143"/>
    </location>
</feature>
<evidence type="ECO:0000313" key="3">
    <source>
        <dbReference type="EMBL" id="ODC05517.1"/>
    </source>
</evidence>
<accession>A0A1E2VEW5</accession>
<protein>
    <submittedName>
        <fullName evidence="3">Bifunctional pyr operon transcriptional regulator/uracil phosphoribosyltransferase</fullName>
    </submittedName>
</protein>
<dbReference type="InterPro" id="IPR029057">
    <property type="entry name" value="PRTase-like"/>
</dbReference>
<sequence length="184" mass="19713">MSSPSAVAFADLPNTAVLMDRLAQQLKAQIAARGWQNPALVGIHSGGVWVAQALRDALAVDWPLGQLDISFYRDDYTRIGLNPSVKSSALGFSPEGRQLILVDDVIMSGRTIRAALNELFDFGRPDAVMLVTLLSLPGRELPIQPDLCAAELLIAADERVKLSGPSPLSLSCQSLSKPPAEPIK</sequence>
<keyword evidence="3" id="KW-0808">Transferase</keyword>
<dbReference type="Proteomes" id="UP000094291">
    <property type="component" value="Unassembled WGS sequence"/>
</dbReference>
<name>A0A1E2VEW5_9GAMM</name>
<evidence type="ECO:0000313" key="4">
    <source>
        <dbReference type="Proteomes" id="UP000094291"/>
    </source>
</evidence>
<dbReference type="CDD" id="cd06223">
    <property type="entry name" value="PRTases_typeI"/>
    <property type="match status" value="1"/>
</dbReference>
<dbReference type="SUPFAM" id="SSF53271">
    <property type="entry name" value="PRTase-like"/>
    <property type="match status" value="1"/>
</dbReference>
<dbReference type="EMBL" id="MDTQ01000001">
    <property type="protein sequence ID" value="ODC05517.1"/>
    <property type="molecule type" value="Genomic_DNA"/>
</dbReference>
<dbReference type="Gene3D" id="3.40.50.2020">
    <property type="match status" value="1"/>
</dbReference>
<evidence type="ECO:0000259" key="2">
    <source>
        <dbReference type="Pfam" id="PF00156"/>
    </source>
</evidence>
<dbReference type="Pfam" id="PF00156">
    <property type="entry name" value="Pribosyltran"/>
    <property type="match status" value="1"/>
</dbReference>
<dbReference type="AlphaFoldDB" id="A0A1E2VEW5"/>
<dbReference type="NCBIfam" id="NF003545">
    <property type="entry name" value="PRK05205.1-1"/>
    <property type="match status" value="1"/>
</dbReference>